<dbReference type="PANTHER" id="PTHR12277:SF81">
    <property type="entry name" value="PROTEIN ABHD13"/>
    <property type="match status" value="1"/>
</dbReference>
<dbReference type="Pfam" id="PF12146">
    <property type="entry name" value="Hydrolase_4"/>
    <property type="match status" value="1"/>
</dbReference>
<feature type="domain" description="Serine aminopeptidase S33" evidence="2">
    <location>
        <begin position="62"/>
        <end position="172"/>
    </location>
</feature>
<keyword evidence="1" id="KW-0732">Signal</keyword>
<name>A0A1I4ZIY3_9FLAO</name>
<organism evidence="3 4">
    <name type="scientific">Paenimyroides ummariense</name>
    <dbReference type="NCBI Taxonomy" id="913024"/>
    <lineage>
        <taxon>Bacteria</taxon>
        <taxon>Pseudomonadati</taxon>
        <taxon>Bacteroidota</taxon>
        <taxon>Flavobacteriia</taxon>
        <taxon>Flavobacteriales</taxon>
        <taxon>Flavobacteriaceae</taxon>
        <taxon>Paenimyroides</taxon>
    </lineage>
</organism>
<dbReference type="AlphaFoldDB" id="A0A1I4ZIY3"/>
<feature type="signal peptide" evidence="1">
    <location>
        <begin position="1"/>
        <end position="21"/>
    </location>
</feature>
<proteinExistence type="predicted"/>
<gene>
    <name evidence="3" type="ORF">SAMN05421741_10684</name>
</gene>
<feature type="chain" id="PRO_5011687861" description="Serine aminopeptidase S33 domain-containing protein" evidence="1">
    <location>
        <begin position="22"/>
        <end position="202"/>
    </location>
</feature>
<reference evidence="4" key="1">
    <citation type="submission" date="2016-10" db="EMBL/GenBank/DDBJ databases">
        <authorList>
            <person name="Varghese N."/>
            <person name="Submissions S."/>
        </authorList>
    </citation>
    <scope>NUCLEOTIDE SEQUENCE [LARGE SCALE GENOMIC DNA]</scope>
    <source>
        <strain evidence="4">DS-12</strain>
    </source>
</reference>
<dbReference type="RefSeq" id="WP_245758460.1">
    <property type="nucleotide sequence ID" value="NZ_FOVI01000006.1"/>
</dbReference>
<dbReference type="Gene3D" id="3.40.50.1820">
    <property type="entry name" value="alpha/beta hydrolase"/>
    <property type="match status" value="1"/>
</dbReference>
<evidence type="ECO:0000256" key="1">
    <source>
        <dbReference type="SAM" id="SignalP"/>
    </source>
</evidence>
<protein>
    <recommendedName>
        <fullName evidence="2">Serine aminopeptidase S33 domain-containing protein</fullName>
    </recommendedName>
</protein>
<evidence type="ECO:0000313" key="3">
    <source>
        <dbReference type="EMBL" id="SFN49880.1"/>
    </source>
</evidence>
<dbReference type="EMBL" id="FOVI01000006">
    <property type="protein sequence ID" value="SFN49880.1"/>
    <property type="molecule type" value="Genomic_DNA"/>
</dbReference>
<dbReference type="Proteomes" id="UP000199036">
    <property type="component" value="Unassembled WGS sequence"/>
</dbReference>
<evidence type="ECO:0000259" key="2">
    <source>
        <dbReference type="Pfam" id="PF12146"/>
    </source>
</evidence>
<sequence length="202" mass="22587">MRKILSVVLLTLSFYVTTAQSDENFYQPTKELKPIEFSNTEEITIPVANDTITAILLKPKSKPKATILFFHGTGGNVSTYQFMVAPLVEDQFQVVMVDFRGYGKSTGKPTHLNIAEDGQIFFDFMLKRKDIIDIPVILYGASMGSQIATLLAKNNQNQIKAFILDGALSSFTDIAAFYAPQYKEMIEKSYVSPYSAKENIKS</sequence>
<dbReference type="InterPro" id="IPR029058">
    <property type="entry name" value="AB_hydrolase_fold"/>
</dbReference>
<dbReference type="PANTHER" id="PTHR12277">
    <property type="entry name" value="ALPHA/BETA HYDROLASE DOMAIN-CONTAINING PROTEIN"/>
    <property type="match status" value="1"/>
</dbReference>
<dbReference type="InterPro" id="IPR022742">
    <property type="entry name" value="Hydrolase_4"/>
</dbReference>
<keyword evidence="4" id="KW-1185">Reference proteome</keyword>
<dbReference type="STRING" id="913024.SAMN05421741_10684"/>
<accession>A0A1I4ZIY3</accession>
<dbReference type="SUPFAM" id="SSF53474">
    <property type="entry name" value="alpha/beta-Hydrolases"/>
    <property type="match status" value="1"/>
</dbReference>
<evidence type="ECO:0000313" key="4">
    <source>
        <dbReference type="Proteomes" id="UP000199036"/>
    </source>
</evidence>